<dbReference type="Proteomes" id="UP000269265">
    <property type="component" value="Unassembled WGS sequence"/>
</dbReference>
<protein>
    <recommendedName>
        <fullName evidence="3">Pilus assembly protein</fullName>
    </recommendedName>
</protein>
<evidence type="ECO:0000313" key="2">
    <source>
        <dbReference type="Proteomes" id="UP000269265"/>
    </source>
</evidence>
<dbReference type="OrthoDB" id="8703192at2"/>
<comment type="caution">
    <text evidence="1">The sequence shown here is derived from an EMBL/GenBank/DDBJ whole genome shotgun (WGS) entry which is preliminary data.</text>
</comment>
<gene>
    <name evidence="1" type="ORF">EIP75_20910</name>
</gene>
<reference evidence="1 2" key="1">
    <citation type="submission" date="2018-12" db="EMBL/GenBank/DDBJ databases">
        <title>The whole draft genome of Aquabacterium sp. SJQ9.</title>
        <authorList>
            <person name="Sun L."/>
            <person name="Gao X."/>
            <person name="Chen W."/>
            <person name="Huang K."/>
        </authorList>
    </citation>
    <scope>NUCLEOTIDE SEQUENCE [LARGE SCALE GENOMIC DNA]</scope>
    <source>
        <strain evidence="1 2">SJQ9</strain>
    </source>
</reference>
<dbReference type="AlphaFoldDB" id="A0A3R8S4S4"/>
<organism evidence="1 2">
    <name type="scientific">Aquabacterium soli</name>
    <dbReference type="NCBI Taxonomy" id="2493092"/>
    <lineage>
        <taxon>Bacteria</taxon>
        <taxon>Pseudomonadati</taxon>
        <taxon>Pseudomonadota</taxon>
        <taxon>Betaproteobacteria</taxon>
        <taxon>Burkholderiales</taxon>
        <taxon>Aquabacterium</taxon>
    </lineage>
</organism>
<accession>A0A3R8S4S4</accession>
<dbReference type="EMBL" id="RSED01000023">
    <property type="protein sequence ID" value="RRS02410.1"/>
    <property type="molecule type" value="Genomic_DNA"/>
</dbReference>
<evidence type="ECO:0000313" key="1">
    <source>
        <dbReference type="EMBL" id="RRS02410.1"/>
    </source>
</evidence>
<dbReference type="RefSeq" id="WP_125245137.1">
    <property type="nucleotide sequence ID" value="NZ_RSED01000023.1"/>
</dbReference>
<keyword evidence="2" id="KW-1185">Reference proteome</keyword>
<proteinExistence type="predicted"/>
<name>A0A3R8S4S4_9BURK</name>
<evidence type="ECO:0008006" key="3">
    <source>
        <dbReference type="Google" id="ProtNLM"/>
    </source>
</evidence>
<sequence>MSHRWNLAPTWADACWGHASGMAGRGAAIAAVLAALGCATWVWDGVQAREAQVSVWRTRVEQGEAQAGLSQRPAQKGRVPSLGVAQVQGYNRVVRQLNTPWSGILDTLEAASVPEVALLSIEPQAQEARLRLVAEARTLDSLLHYMDQLDRMPAVARVALVKHDTNERDEQRPVRLTADVYWAQGAQP</sequence>